<dbReference type="AlphaFoldDB" id="A0A3S9QMZ3"/>
<dbReference type="RefSeq" id="WP_053793939.1">
    <property type="nucleotide sequence ID" value="NZ_CP012649.1"/>
</dbReference>
<organism evidence="2 3">
    <name type="scientific">Trueperella pyogenes</name>
    <dbReference type="NCBI Taxonomy" id="1661"/>
    <lineage>
        <taxon>Bacteria</taxon>
        <taxon>Bacillati</taxon>
        <taxon>Actinomycetota</taxon>
        <taxon>Actinomycetes</taxon>
        <taxon>Actinomycetales</taxon>
        <taxon>Actinomycetaceae</taxon>
        <taxon>Trueperella</taxon>
    </lineage>
</organism>
<feature type="compositionally biased region" description="Basic residues" evidence="1">
    <location>
        <begin position="8"/>
        <end position="26"/>
    </location>
</feature>
<dbReference type="Proteomes" id="UP000275951">
    <property type="component" value="Chromosome"/>
</dbReference>
<evidence type="ECO:0000313" key="3">
    <source>
        <dbReference type="Proteomes" id="UP000275951"/>
    </source>
</evidence>
<sequence>MTDTRREARARRRAQHHGLRLTKSRTRTSTDPRFSSYWLVEAQTRGLVAGGEWGWDLESITDFLDAFEVEA</sequence>
<proteinExistence type="predicted"/>
<evidence type="ECO:0000313" key="2">
    <source>
        <dbReference type="EMBL" id="AZR07264.1"/>
    </source>
</evidence>
<feature type="region of interest" description="Disordered" evidence="1">
    <location>
        <begin position="1"/>
        <end position="30"/>
    </location>
</feature>
<name>A0A3S9QMZ3_9ACTO</name>
<protein>
    <submittedName>
        <fullName evidence="2">Uncharacterized protein</fullName>
    </submittedName>
</protein>
<dbReference type="EMBL" id="CP033905">
    <property type="protein sequence ID" value="AZR07264.1"/>
    <property type="molecule type" value="Genomic_DNA"/>
</dbReference>
<gene>
    <name evidence="2" type="ORF">EBQ10_08145</name>
</gene>
<accession>A0A3S9QMZ3</accession>
<dbReference type="GeneID" id="97532404"/>
<evidence type="ECO:0000256" key="1">
    <source>
        <dbReference type="SAM" id="MobiDB-lite"/>
    </source>
</evidence>
<reference evidence="2 3" key="1">
    <citation type="submission" date="2018-11" db="EMBL/GenBank/DDBJ databases">
        <title>Multidrug-resistant genes are associated with an 42-kb island TGI1 carrying a complex class 1 integron in a Trueperella pyogenes.</title>
        <authorList>
            <person name="Dong W."/>
        </authorList>
    </citation>
    <scope>NUCLEOTIDE SEQUENCE [LARGE SCALE GENOMIC DNA]</scope>
    <source>
        <strain evidence="2 3">TP4</strain>
    </source>
</reference>